<dbReference type="SUPFAM" id="SSF53187">
    <property type="entry name" value="Zn-dependent exopeptidases"/>
    <property type="match status" value="1"/>
</dbReference>
<dbReference type="PANTHER" id="PTHR12147:SF26">
    <property type="entry name" value="PEPTIDASE M28 DOMAIN-CONTAINING PROTEIN"/>
    <property type="match status" value="1"/>
</dbReference>
<dbReference type="Gene3D" id="3.40.630.10">
    <property type="entry name" value="Zn peptidases"/>
    <property type="match status" value="1"/>
</dbReference>
<dbReference type="Pfam" id="PF04389">
    <property type="entry name" value="Peptidase_M28"/>
    <property type="match status" value="1"/>
</dbReference>
<gene>
    <name evidence="2" type="ORF">ACFOZ0_12820</name>
</gene>
<evidence type="ECO:0000259" key="1">
    <source>
        <dbReference type="Pfam" id="PF04389"/>
    </source>
</evidence>
<reference evidence="3" key="1">
    <citation type="journal article" date="2019" name="Int. J. Syst. Evol. Microbiol.">
        <title>The Global Catalogue of Microorganisms (GCM) 10K type strain sequencing project: providing services to taxonomists for standard genome sequencing and annotation.</title>
        <authorList>
            <consortium name="The Broad Institute Genomics Platform"/>
            <consortium name="The Broad Institute Genome Sequencing Center for Infectious Disease"/>
            <person name="Wu L."/>
            <person name="Ma J."/>
        </authorList>
    </citation>
    <scope>NUCLEOTIDE SEQUENCE [LARGE SCALE GENOMIC DNA]</scope>
    <source>
        <strain evidence="3">CGMCC 4.7035</strain>
    </source>
</reference>
<dbReference type="InterPro" id="IPR007484">
    <property type="entry name" value="Peptidase_M28"/>
</dbReference>
<dbReference type="RefSeq" id="WP_310770330.1">
    <property type="nucleotide sequence ID" value="NZ_JBHRWR010000009.1"/>
</dbReference>
<evidence type="ECO:0000313" key="2">
    <source>
        <dbReference type="EMBL" id="MFC3574141.1"/>
    </source>
</evidence>
<proteinExistence type="predicted"/>
<keyword evidence="3" id="KW-1185">Reference proteome</keyword>
<comment type="caution">
    <text evidence="2">The sequence shown here is derived from an EMBL/GenBank/DDBJ whole genome shotgun (WGS) entry which is preliminary data.</text>
</comment>
<accession>A0ABV7SCA4</accession>
<dbReference type="Proteomes" id="UP001595701">
    <property type="component" value="Unassembled WGS sequence"/>
</dbReference>
<dbReference type="EMBL" id="JBHRWR010000009">
    <property type="protein sequence ID" value="MFC3574141.1"/>
    <property type="molecule type" value="Genomic_DNA"/>
</dbReference>
<feature type="domain" description="Peptidase M28" evidence="1">
    <location>
        <begin position="101"/>
        <end position="205"/>
    </location>
</feature>
<dbReference type="InterPro" id="IPR045175">
    <property type="entry name" value="M28_fam"/>
</dbReference>
<name>A0ABV7SCA4_9ACTN</name>
<sequence length="330" mass="35951">MTRTPLRGHLPTWSELRRHAVDTVAELRPRPAPDPRVAAALAGITAARVGRHVEALTAAGPRWRGNAEAVLHSLRYLREELEGYGYDVREQRYGEAPHQVNLSALLPGRDSTAPLVEAGAHWDSVEGSPGADDNASGVAGVLEIARALWEAPRPRRGIRFCLFGEEEEWMTGSTEHVARVDAAGAAVEGVIVLEMIGYRDPLPGSQRTPLRVPGVFSPPRTGDFVAVIADLRSLRFVSAMQRGSRHYVPGLRIYPVKRIGWLLRDAARSDHLPYWRSGRQGVLVTDTANLRNPHYHKATDTLATLDLAFAADVSRAVAGALAELAGRSGE</sequence>
<evidence type="ECO:0000313" key="3">
    <source>
        <dbReference type="Proteomes" id="UP001595701"/>
    </source>
</evidence>
<organism evidence="2 3">
    <name type="scientific">Streptomyces yaanensis</name>
    <dbReference type="NCBI Taxonomy" id="1142239"/>
    <lineage>
        <taxon>Bacteria</taxon>
        <taxon>Bacillati</taxon>
        <taxon>Actinomycetota</taxon>
        <taxon>Actinomycetes</taxon>
        <taxon>Kitasatosporales</taxon>
        <taxon>Streptomycetaceae</taxon>
        <taxon>Streptomyces</taxon>
    </lineage>
</organism>
<dbReference type="PANTHER" id="PTHR12147">
    <property type="entry name" value="METALLOPEPTIDASE M28 FAMILY MEMBER"/>
    <property type="match status" value="1"/>
</dbReference>
<protein>
    <submittedName>
        <fullName evidence="2">M28 family peptidase</fullName>
    </submittedName>
</protein>